<gene>
    <name evidence="4" type="primary">BTBD19</name>
</gene>
<dbReference type="InParanoid" id="A0A6J2IS93"/>
<dbReference type="Gene3D" id="3.30.710.10">
    <property type="entry name" value="Potassium Channel Kv1.1, Chain A"/>
    <property type="match status" value="1"/>
</dbReference>
<dbReference type="CDD" id="cd18494">
    <property type="entry name" value="BACK_BTBD19"/>
    <property type="match status" value="1"/>
</dbReference>
<name>A0A6J2IS93_9PASS</name>
<evidence type="ECO:0000256" key="1">
    <source>
        <dbReference type="SAM" id="MobiDB-lite"/>
    </source>
</evidence>
<organism evidence="3 4">
    <name type="scientific">Pipra filicauda</name>
    <name type="common">Wire-tailed manakin</name>
    <dbReference type="NCBI Taxonomy" id="649802"/>
    <lineage>
        <taxon>Eukaryota</taxon>
        <taxon>Metazoa</taxon>
        <taxon>Chordata</taxon>
        <taxon>Craniata</taxon>
        <taxon>Vertebrata</taxon>
        <taxon>Euteleostomi</taxon>
        <taxon>Archelosauria</taxon>
        <taxon>Archosauria</taxon>
        <taxon>Dinosauria</taxon>
        <taxon>Saurischia</taxon>
        <taxon>Theropoda</taxon>
        <taxon>Coelurosauria</taxon>
        <taxon>Aves</taxon>
        <taxon>Neognathae</taxon>
        <taxon>Neoaves</taxon>
        <taxon>Telluraves</taxon>
        <taxon>Australaves</taxon>
        <taxon>Passeriformes</taxon>
        <taxon>Pipridae</taxon>
        <taxon>Pipra</taxon>
    </lineage>
</organism>
<accession>A0A6J2IS93</accession>
<dbReference type="SMART" id="SM00225">
    <property type="entry name" value="BTB"/>
    <property type="match status" value="1"/>
</dbReference>
<dbReference type="Gene3D" id="1.25.40.420">
    <property type="match status" value="1"/>
</dbReference>
<dbReference type="SMART" id="SM00875">
    <property type="entry name" value="BACK"/>
    <property type="match status" value="1"/>
</dbReference>
<dbReference type="InterPro" id="IPR011705">
    <property type="entry name" value="BACK"/>
</dbReference>
<dbReference type="Proteomes" id="UP000504627">
    <property type="component" value="Unplaced"/>
</dbReference>
<keyword evidence="3" id="KW-1185">Reference proteome</keyword>
<dbReference type="SUPFAM" id="SSF54695">
    <property type="entry name" value="POZ domain"/>
    <property type="match status" value="1"/>
</dbReference>
<feature type="domain" description="BTB" evidence="2">
    <location>
        <begin position="97"/>
        <end position="174"/>
    </location>
</feature>
<dbReference type="Pfam" id="PF07707">
    <property type="entry name" value="BACK"/>
    <property type="match status" value="1"/>
</dbReference>
<dbReference type="PANTHER" id="PTHR46965:SF1">
    <property type="entry name" value="BTB_POZ DOMAIN-CONTAINING PROTEIN 19"/>
    <property type="match status" value="1"/>
</dbReference>
<sequence>MCLCLARLPSYLRKVETAFVFLSPVRGIYSLPLTSAAKHIASWTLLPWAPRASFRRPPSLPPSPRPPMAGPCSARLQGDVSAFTSALRSLVNNPQFSDVTFVVGPEQQKVFAHRCVLACRCQAFRGMLAQVPVGSQDSSSSVPAQGPFILGNVQPEVFLAVIEFLYTNSVTLNNHIALEVLTSSVEYGLQDLCKLCVKFIKDTLSVEQVCEALQAAVAYGQTDLQQHCLAFIEGCTAAVVRTQGFRELSDVVLARVLRSDRLAVDELDLVQAVREWAHVSSAVLERPVPEVAALPVRELRLPLLAPSELVTLESHNQRDLLIPVESIAAAWRAHALRKGSGVPSRLCRPRRGTRPRDHHRHLEPHTK</sequence>
<dbReference type="Pfam" id="PF00651">
    <property type="entry name" value="BTB"/>
    <property type="match status" value="1"/>
</dbReference>
<proteinExistence type="predicted"/>
<dbReference type="CDD" id="cd18294">
    <property type="entry name" value="BTB_POZ_BTBD19"/>
    <property type="match status" value="1"/>
</dbReference>
<dbReference type="RefSeq" id="XP_027603065.2">
    <property type="nucleotide sequence ID" value="XM_027747264.2"/>
</dbReference>
<feature type="compositionally biased region" description="Basic residues" evidence="1">
    <location>
        <begin position="347"/>
        <end position="367"/>
    </location>
</feature>
<feature type="region of interest" description="Disordered" evidence="1">
    <location>
        <begin position="341"/>
        <end position="367"/>
    </location>
</feature>
<protein>
    <submittedName>
        <fullName evidence="4">BTB/POZ domain-containing protein 19</fullName>
    </submittedName>
</protein>
<dbReference type="InterPro" id="IPR042846">
    <property type="entry name" value="BTBD19"/>
</dbReference>
<evidence type="ECO:0000313" key="3">
    <source>
        <dbReference type="Proteomes" id="UP000504627"/>
    </source>
</evidence>
<dbReference type="InterPro" id="IPR000210">
    <property type="entry name" value="BTB/POZ_dom"/>
</dbReference>
<reference evidence="4" key="1">
    <citation type="submission" date="2025-08" db="UniProtKB">
        <authorList>
            <consortium name="RefSeq"/>
        </authorList>
    </citation>
    <scope>IDENTIFICATION</scope>
    <source>
        <tissue evidence="4">Muscle</tissue>
    </source>
</reference>
<dbReference type="CTD" id="149478"/>
<evidence type="ECO:0000313" key="4">
    <source>
        <dbReference type="RefSeq" id="XP_027603065.2"/>
    </source>
</evidence>
<dbReference type="InterPro" id="IPR011333">
    <property type="entry name" value="SKP1/BTB/POZ_sf"/>
</dbReference>
<dbReference type="GeneID" id="114001794"/>
<dbReference type="PROSITE" id="PS50097">
    <property type="entry name" value="BTB"/>
    <property type="match status" value="1"/>
</dbReference>
<dbReference type="PANTHER" id="PTHR46965">
    <property type="entry name" value="BTB/POZ DOMAIN-CONTAINING PROTEIN 19"/>
    <property type="match status" value="1"/>
</dbReference>
<evidence type="ECO:0000259" key="2">
    <source>
        <dbReference type="PROSITE" id="PS50097"/>
    </source>
</evidence>
<dbReference type="AlphaFoldDB" id="A0A6J2IS93"/>